<dbReference type="KEGG" id="glz:GLAREA_08922"/>
<evidence type="ECO:0000313" key="2">
    <source>
        <dbReference type="Proteomes" id="UP000016922"/>
    </source>
</evidence>
<reference evidence="1 2" key="1">
    <citation type="journal article" date="2013" name="BMC Genomics">
        <title>Genomics-driven discovery of the pneumocandin biosynthetic gene cluster in the fungus Glarea lozoyensis.</title>
        <authorList>
            <person name="Chen L."/>
            <person name="Yue Q."/>
            <person name="Zhang X."/>
            <person name="Xiang M."/>
            <person name="Wang C."/>
            <person name="Li S."/>
            <person name="Che Y."/>
            <person name="Ortiz-Lopez F.J."/>
            <person name="Bills G.F."/>
            <person name="Liu X."/>
            <person name="An Z."/>
        </authorList>
    </citation>
    <scope>NUCLEOTIDE SEQUENCE [LARGE SCALE GENOMIC DNA]</scope>
    <source>
        <strain evidence="2">ATCC 20868 / MF5171</strain>
    </source>
</reference>
<accession>S3DHZ5</accession>
<keyword evidence="2" id="KW-1185">Reference proteome</keyword>
<evidence type="ECO:0000313" key="1">
    <source>
        <dbReference type="EMBL" id="EPE36759.1"/>
    </source>
</evidence>
<organism evidence="1 2">
    <name type="scientific">Glarea lozoyensis (strain ATCC 20868 / MF5171)</name>
    <dbReference type="NCBI Taxonomy" id="1116229"/>
    <lineage>
        <taxon>Eukaryota</taxon>
        <taxon>Fungi</taxon>
        <taxon>Dikarya</taxon>
        <taxon>Ascomycota</taxon>
        <taxon>Pezizomycotina</taxon>
        <taxon>Leotiomycetes</taxon>
        <taxon>Helotiales</taxon>
        <taxon>Helotiaceae</taxon>
        <taxon>Glarea</taxon>
    </lineage>
</organism>
<dbReference type="GeneID" id="19467970"/>
<dbReference type="HOGENOM" id="CLU_1001333_0_0_1"/>
<sequence>MYFWWFRILDAFTILSRDTTNFMGRLSLFPSQKNYRLTVNGPVLLKEFGEASEDASLAGPLLHSISSGTGQLIAFTIAITTQAKKELKAVQKTPSGILSTNLSTIPSVKTQARVATVFLQYMERLGEEITILLKEANETQQYLHSIQKHLRRAESSCKDATKKATQQLAGSQGSLNRFLRTYKEQIRDFEEHLEYLDFVNNSIEKSRNVTTVVIRDLDGVKKKLREYRDGFRRNYVWKAPIEIFIVILEKSVISFEASIADAKEMRKRNGAKLEIESG</sequence>
<dbReference type="Proteomes" id="UP000016922">
    <property type="component" value="Unassembled WGS sequence"/>
</dbReference>
<protein>
    <submittedName>
        <fullName evidence="1">Uncharacterized protein</fullName>
    </submittedName>
</protein>
<dbReference type="AlphaFoldDB" id="S3DHZ5"/>
<name>S3DHZ5_GLAL2</name>
<gene>
    <name evidence="1" type="ORF">GLAREA_08922</name>
</gene>
<dbReference type="RefSeq" id="XP_008076074.1">
    <property type="nucleotide sequence ID" value="XM_008077883.1"/>
</dbReference>
<dbReference type="EMBL" id="KE145352">
    <property type="protein sequence ID" value="EPE36759.1"/>
    <property type="molecule type" value="Genomic_DNA"/>
</dbReference>
<proteinExistence type="predicted"/>